<evidence type="ECO:0000313" key="1">
    <source>
        <dbReference type="EMBL" id="GFT79197.1"/>
    </source>
</evidence>
<gene>
    <name evidence="1" type="ORF">NPIL_630341</name>
</gene>
<accession>A0A8X6PMK7</accession>
<name>A0A8X6PMK7_NEPPI</name>
<sequence>MDSKGSRSIHFFNGSLAFQAGATCWEEFCLQNTGWESKSCHTCRTYGGGTSNFESYGSGNGNLGCLLWICAKLQSNSFKDCCMDSSWIHGVDHEGLDLHMLNTIFNLFYLLE</sequence>
<proteinExistence type="predicted"/>
<dbReference type="AlphaFoldDB" id="A0A8X6PMK7"/>
<organism evidence="1 2">
    <name type="scientific">Nephila pilipes</name>
    <name type="common">Giant wood spider</name>
    <name type="synonym">Nephila maculata</name>
    <dbReference type="NCBI Taxonomy" id="299642"/>
    <lineage>
        <taxon>Eukaryota</taxon>
        <taxon>Metazoa</taxon>
        <taxon>Ecdysozoa</taxon>
        <taxon>Arthropoda</taxon>
        <taxon>Chelicerata</taxon>
        <taxon>Arachnida</taxon>
        <taxon>Araneae</taxon>
        <taxon>Araneomorphae</taxon>
        <taxon>Entelegynae</taxon>
        <taxon>Araneoidea</taxon>
        <taxon>Nephilidae</taxon>
        <taxon>Nephila</taxon>
    </lineage>
</organism>
<dbReference type="EMBL" id="BMAW01071686">
    <property type="protein sequence ID" value="GFT79197.1"/>
    <property type="molecule type" value="Genomic_DNA"/>
</dbReference>
<comment type="caution">
    <text evidence="1">The sequence shown here is derived from an EMBL/GenBank/DDBJ whole genome shotgun (WGS) entry which is preliminary data.</text>
</comment>
<reference evidence="1" key="1">
    <citation type="submission" date="2020-08" db="EMBL/GenBank/DDBJ databases">
        <title>Multicomponent nature underlies the extraordinary mechanical properties of spider dragline silk.</title>
        <authorList>
            <person name="Kono N."/>
            <person name="Nakamura H."/>
            <person name="Mori M."/>
            <person name="Yoshida Y."/>
            <person name="Ohtoshi R."/>
            <person name="Malay A.D."/>
            <person name="Moran D.A.P."/>
            <person name="Tomita M."/>
            <person name="Numata K."/>
            <person name="Arakawa K."/>
        </authorList>
    </citation>
    <scope>NUCLEOTIDE SEQUENCE</scope>
</reference>
<keyword evidence="2" id="KW-1185">Reference proteome</keyword>
<evidence type="ECO:0000313" key="2">
    <source>
        <dbReference type="Proteomes" id="UP000887013"/>
    </source>
</evidence>
<dbReference type="Proteomes" id="UP000887013">
    <property type="component" value="Unassembled WGS sequence"/>
</dbReference>
<protein>
    <submittedName>
        <fullName evidence="1">Uncharacterized protein</fullName>
    </submittedName>
</protein>